<feature type="signal peptide" evidence="1">
    <location>
        <begin position="1"/>
        <end position="28"/>
    </location>
</feature>
<protein>
    <recommendedName>
        <fullName evidence="4">Peptidase inhibitor family I36</fullName>
    </recommendedName>
</protein>
<reference evidence="2" key="1">
    <citation type="journal article" date="2014" name="Int. J. Syst. Evol. Microbiol.">
        <title>Complete genome sequence of Corynebacterium casei LMG S-19264T (=DSM 44701T), isolated from a smear-ripened cheese.</title>
        <authorList>
            <consortium name="US DOE Joint Genome Institute (JGI-PGF)"/>
            <person name="Walter F."/>
            <person name="Albersmeier A."/>
            <person name="Kalinowski J."/>
            <person name="Ruckert C."/>
        </authorList>
    </citation>
    <scope>NUCLEOTIDE SEQUENCE</scope>
    <source>
        <strain evidence="2">JCM 3172</strain>
    </source>
</reference>
<keyword evidence="3" id="KW-1185">Reference proteome</keyword>
<comment type="caution">
    <text evidence="2">The sequence shown here is derived from an EMBL/GenBank/DDBJ whole genome shotgun (WGS) entry which is preliminary data.</text>
</comment>
<keyword evidence="1" id="KW-0732">Signal</keyword>
<evidence type="ECO:0000313" key="3">
    <source>
        <dbReference type="Proteomes" id="UP000619486"/>
    </source>
</evidence>
<evidence type="ECO:0000256" key="1">
    <source>
        <dbReference type="SAM" id="SignalP"/>
    </source>
</evidence>
<accession>A0A918LNE9</accession>
<proteinExistence type="predicted"/>
<dbReference type="AlphaFoldDB" id="A0A918LNE9"/>
<dbReference type="RefSeq" id="WP_019886012.1">
    <property type="nucleotide sequence ID" value="NZ_BMQQ01000005.1"/>
</dbReference>
<dbReference type="Pfam" id="PF03995">
    <property type="entry name" value="Inhibitor_I36"/>
    <property type="match status" value="1"/>
</dbReference>
<dbReference type="EMBL" id="BMQQ01000005">
    <property type="protein sequence ID" value="GGT27132.1"/>
    <property type="molecule type" value="Genomic_DNA"/>
</dbReference>
<dbReference type="Proteomes" id="UP000619486">
    <property type="component" value="Unassembled WGS sequence"/>
</dbReference>
<feature type="chain" id="PRO_5037318267" description="Peptidase inhibitor family I36" evidence="1">
    <location>
        <begin position="29"/>
        <end position="126"/>
    </location>
</feature>
<sequence length="126" mass="13111">MRSTVTNAILAAVLAAALLTALPATATAAPPPRLGSCAPGALCLWPGADFRGARQTYELADTDIDSCVALPAGVTAESLANRVGRPVTAYQSAACAETGQFETYPGKGTWVPRSPYVVRAFKIWET</sequence>
<reference evidence="2" key="2">
    <citation type="submission" date="2020-09" db="EMBL/GenBank/DDBJ databases">
        <authorList>
            <person name="Sun Q."/>
            <person name="Ohkuma M."/>
        </authorList>
    </citation>
    <scope>NUCLEOTIDE SEQUENCE</scope>
    <source>
        <strain evidence="2">JCM 3172</strain>
    </source>
</reference>
<evidence type="ECO:0000313" key="2">
    <source>
        <dbReference type="EMBL" id="GGT27132.1"/>
    </source>
</evidence>
<organism evidence="2 3">
    <name type="scientific">Streptomyces purpureus</name>
    <dbReference type="NCBI Taxonomy" id="1951"/>
    <lineage>
        <taxon>Bacteria</taxon>
        <taxon>Bacillati</taxon>
        <taxon>Actinomycetota</taxon>
        <taxon>Actinomycetes</taxon>
        <taxon>Kitasatosporales</taxon>
        <taxon>Streptomycetaceae</taxon>
        <taxon>Streptomyces</taxon>
    </lineage>
</organism>
<gene>
    <name evidence="2" type="ORF">GCM10014713_20610</name>
</gene>
<evidence type="ECO:0008006" key="4">
    <source>
        <dbReference type="Google" id="ProtNLM"/>
    </source>
</evidence>
<name>A0A918LNE9_9ACTN</name>